<dbReference type="AlphaFoldDB" id="A0A975SWD6"/>
<evidence type="ECO:0000259" key="3">
    <source>
        <dbReference type="PROSITE" id="PS01031"/>
    </source>
</evidence>
<feature type="domain" description="SHSP" evidence="3">
    <location>
        <begin position="27"/>
        <end position="137"/>
    </location>
</feature>
<dbReference type="PROSITE" id="PS01031">
    <property type="entry name" value="SHSP"/>
    <property type="match status" value="1"/>
</dbReference>
<comment type="similarity">
    <text evidence="1 2">Belongs to the small heat shock protein (HSP20) family.</text>
</comment>
<evidence type="ECO:0000256" key="1">
    <source>
        <dbReference type="PROSITE-ProRule" id="PRU00285"/>
    </source>
</evidence>
<dbReference type="Pfam" id="PF00011">
    <property type="entry name" value="HSP20"/>
    <property type="match status" value="1"/>
</dbReference>
<dbReference type="CDD" id="cd06464">
    <property type="entry name" value="ACD_sHsps-like"/>
    <property type="match status" value="1"/>
</dbReference>
<dbReference type="Proteomes" id="UP000683575">
    <property type="component" value="Chromosome"/>
</dbReference>
<dbReference type="InterPro" id="IPR031107">
    <property type="entry name" value="Small_HSP"/>
</dbReference>
<accession>A0A975SWD6</accession>
<evidence type="ECO:0000313" key="4">
    <source>
        <dbReference type="EMBL" id="QWZ06690.1"/>
    </source>
</evidence>
<dbReference type="PANTHER" id="PTHR11527">
    <property type="entry name" value="HEAT-SHOCK PROTEIN 20 FAMILY MEMBER"/>
    <property type="match status" value="1"/>
</dbReference>
<protein>
    <submittedName>
        <fullName evidence="4">Hsp20/alpha crystallin family protein</fullName>
    </submittedName>
</protein>
<proteinExistence type="inferred from homology"/>
<dbReference type="InterPro" id="IPR002068">
    <property type="entry name" value="A-crystallin/Hsp20_dom"/>
</dbReference>
<sequence>MATLARRTSNTWGDMLDWIESGPALGFQGLSHTIRVEDYEEDGTYVLRAEMPGIDPDKDVEVGVSGDVLTISGRRQEEERDKNHSEFRYGSFSRSLRLPPGSDRSSIAATYENGVLEVRVPVGDARAEVTKVPVQRSGS</sequence>
<organism evidence="4 5">
    <name type="scientific">Nocardioides panacis</name>
    <dbReference type="NCBI Taxonomy" id="2849501"/>
    <lineage>
        <taxon>Bacteria</taxon>
        <taxon>Bacillati</taxon>
        <taxon>Actinomycetota</taxon>
        <taxon>Actinomycetes</taxon>
        <taxon>Propionibacteriales</taxon>
        <taxon>Nocardioidaceae</taxon>
        <taxon>Nocardioides</taxon>
    </lineage>
</organism>
<name>A0A975SWD6_9ACTN</name>
<evidence type="ECO:0000313" key="5">
    <source>
        <dbReference type="Proteomes" id="UP000683575"/>
    </source>
</evidence>
<reference evidence="4" key="1">
    <citation type="submission" date="2021-06" db="EMBL/GenBank/DDBJ databases">
        <title>Complete genome sequence of Nocardioides sp. G188.</title>
        <authorList>
            <person name="Im W.-T."/>
        </authorList>
    </citation>
    <scope>NUCLEOTIDE SEQUENCE</scope>
    <source>
        <strain evidence="4">G188</strain>
    </source>
</reference>
<gene>
    <name evidence="4" type="ORF">KRR39_14175</name>
</gene>
<dbReference type="KEGG" id="nps:KRR39_14175"/>
<evidence type="ECO:0000256" key="2">
    <source>
        <dbReference type="RuleBase" id="RU003616"/>
    </source>
</evidence>
<dbReference type="RefSeq" id="WP_216937806.1">
    <property type="nucleotide sequence ID" value="NZ_CP077062.1"/>
</dbReference>
<dbReference type="EMBL" id="CP077062">
    <property type="protein sequence ID" value="QWZ06690.1"/>
    <property type="molecule type" value="Genomic_DNA"/>
</dbReference>
<keyword evidence="5" id="KW-1185">Reference proteome</keyword>